<dbReference type="AlphaFoldDB" id="U7Q7X5"/>
<accession>U7Q7X5</accession>
<evidence type="ECO:0000313" key="1">
    <source>
        <dbReference type="EMBL" id="ERT03909.1"/>
    </source>
</evidence>
<evidence type="ECO:0000313" key="2">
    <source>
        <dbReference type="Proteomes" id="UP000017127"/>
    </source>
</evidence>
<protein>
    <submittedName>
        <fullName evidence="1">Uncharacterized protein</fullName>
    </submittedName>
</protein>
<organism evidence="1 2">
    <name type="scientific">Lyngbya aestuarii BL J</name>
    <dbReference type="NCBI Taxonomy" id="1348334"/>
    <lineage>
        <taxon>Bacteria</taxon>
        <taxon>Bacillati</taxon>
        <taxon>Cyanobacteriota</taxon>
        <taxon>Cyanophyceae</taxon>
        <taxon>Oscillatoriophycideae</taxon>
        <taxon>Oscillatoriales</taxon>
        <taxon>Microcoleaceae</taxon>
        <taxon>Lyngbya</taxon>
    </lineage>
</organism>
<comment type="caution">
    <text evidence="1">The sequence shown here is derived from an EMBL/GenBank/DDBJ whole genome shotgun (WGS) entry which is preliminary data.</text>
</comment>
<reference evidence="1 2" key="1">
    <citation type="journal article" date="2013" name="Front. Microbiol.">
        <title>Comparative genomic analyses of the cyanobacterium, Lyngbya aestuarii BL J, a powerful hydrogen producer.</title>
        <authorList>
            <person name="Kothari A."/>
            <person name="Vaughn M."/>
            <person name="Garcia-Pichel F."/>
        </authorList>
    </citation>
    <scope>NUCLEOTIDE SEQUENCE [LARGE SCALE GENOMIC DNA]</scope>
    <source>
        <strain evidence="1 2">BL J</strain>
    </source>
</reference>
<dbReference type="Proteomes" id="UP000017127">
    <property type="component" value="Unassembled WGS sequence"/>
</dbReference>
<keyword evidence="2" id="KW-1185">Reference proteome</keyword>
<dbReference type="EMBL" id="AUZM01000159">
    <property type="protein sequence ID" value="ERT03909.1"/>
    <property type="molecule type" value="Genomic_DNA"/>
</dbReference>
<sequence>MPGLMVSPPPCAGTSALRGVAIPLGVKGFRGWWGEDFFEMKNSFL</sequence>
<gene>
    <name evidence="1" type="ORF">M595_6149</name>
</gene>
<proteinExistence type="predicted"/>
<name>U7Q7X5_9CYAN</name>